<protein>
    <submittedName>
        <fullName evidence="1">Uncharacterized protein</fullName>
    </submittedName>
</protein>
<organism evidence="1 2">
    <name type="scientific">Trametes sanguinea</name>
    <dbReference type="NCBI Taxonomy" id="158606"/>
    <lineage>
        <taxon>Eukaryota</taxon>
        <taxon>Fungi</taxon>
        <taxon>Dikarya</taxon>
        <taxon>Basidiomycota</taxon>
        <taxon>Agaricomycotina</taxon>
        <taxon>Agaricomycetes</taxon>
        <taxon>Polyporales</taxon>
        <taxon>Polyporaceae</taxon>
        <taxon>Trametes</taxon>
    </lineage>
</organism>
<sequence length="85" mass="9026">MTPATLIHPVGPPQGLNIATRPSLSQLLTGSPKAGLGEGYAAARSDPPDCPDGSNRFLQVLCHSPSERNNDWELNQFNGLDSSKL</sequence>
<comment type="caution">
    <text evidence="1">The sequence shown here is derived from an EMBL/GenBank/DDBJ whole genome shotgun (WGS) entry which is preliminary data.</text>
</comment>
<dbReference type="Proteomes" id="UP001144978">
    <property type="component" value="Unassembled WGS sequence"/>
</dbReference>
<reference evidence="1" key="1">
    <citation type="submission" date="2022-08" db="EMBL/GenBank/DDBJ databases">
        <title>Genome Sequence of Pycnoporus sanguineus.</title>
        <authorList>
            <person name="Buettner E."/>
        </authorList>
    </citation>
    <scope>NUCLEOTIDE SEQUENCE</scope>
    <source>
        <strain evidence="1">CG-C14</strain>
    </source>
</reference>
<gene>
    <name evidence="1" type="ORF">NUW54_g2124</name>
</gene>
<accession>A0ACC1Q7B5</accession>
<evidence type="ECO:0000313" key="1">
    <source>
        <dbReference type="EMBL" id="KAJ3011591.1"/>
    </source>
</evidence>
<evidence type="ECO:0000313" key="2">
    <source>
        <dbReference type="Proteomes" id="UP001144978"/>
    </source>
</evidence>
<proteinExistence type="predicted"/>
<keyword evidence="2" id="KW-1185">Reference proteome</keyword>
<dbReference type="EMBL" id="JANSHE010000384">
    <property type="protein sequence ID" value="KAJ3011591.1"/>
    <property type="molecule type" value="Genomic_DNA"/>
</dbReference>
<name>A0ACC1Q7B5_9APHY</name>